<sequence>MDSLKDYLNKDVIIIIFEFFINGNDYDPFTLDDIKLLSKKITKWDECAQWASKKGHLEILEYISSFEKSIDWIICMEHSSFYGYTECVDFILHGVLKGCIETKDYYNCFDKALGGGNVKTVMLLEPAQDEDRKPVWESYMCYAAIHKRLEVVKYFGEKVVDLGIQYADKDWYIEEAEEGGDPLIIEYIENMFDW</sequence>
<proteinExistence type="predicted"/>
<reference evidence="1" key="1">
    <citation type="journal article" date="2019" name="MBio">
        <title>Virus Genomes from Deep Sea Sediments Expand the Ocean Megavirome and Support Independent Origins of Viral Gigantism.</title>
        <authorList>
            <person name="Backstrom D."/>
            <person name="Yutin N."/>
            <person name="Jorgensen S.L."/>
            <person name="Dharamshi J."/>
            <person name="Homa F."/>
            <person name="Zaremba-Niedwiedzka K."/>
            <person name="Spang A."/>
            <person name="Wolf Y.I."/>
            <person name="Koonin E.V."/>
            <person name="Ettema T.J."/>
        </authorList>
    </citation>
    <scope>NUCLEOTIDE SEQUENCE</scope>
</reference>
<organism evidence="1">
    <name type="scientific">Pithovirus LCPAC401</name>
    <dbReference type="NCBI Taxonomy" id="2506595"/>
    <lineage>
        <taxon>Viruses</taxon>
        <taxon>Pithoviruses</taxon>
    </lineage>
</organism>
<name>A0A481ZA26_9VIRU</name>
<dbReference type="InterPro" id="IPR036770">
    <property type="entry name" value="Ankyrin_rpt-contain_sf"/>
</dbReference>
<protein>
    <submittedName>
        <fullName evidence="1">Ankyrin repeat protein</fullName>
    </submittedName>
</protein>
<dbReference type="EMBL" id="MK500582">
    <property type="protein sequence ID" value="QBK92783.1"/>
    <property type="molecule type" value="Genomic_DNA"/>
</dbReference>
<gene>
    <name evidence="1" type="ORF">LCPAC401_04210</name>
</gene>
<accession>A0A481ZA26</accession>
<dbReference type="SUPFAM" id="SSF48403">
    <property type="entry name" value="Ankyrin repeat"/>
    <property type="match status" value="1"/>
</dbReference>
<evidence type="ECO:0000313" key="1">
    <source>
        <dbReference type="EMBL" id="QBK92783.1"/>
    </source>
</evidence>